<dbReference type="SUPFAM" id="SSF81301">
    <property type="entry name" value="Nucleotidyltransferase"/>
    <property type="match status" value="1"/>
</dbReference>
<reference evidence="2 3" key="1">
    <citation type="journal article" date="2013" name="Genome Announc.">
        <title>Complete genome sequence of the hyperthermophilic sulfate-reducing bacterium Thermodesulfobacterium geofontis OPF15T.</title>
        <authorList>
            <person name="Elkins J.G."/>
            <person name="Hamilton-Brehm S.D."/>
            <person name="Lucas S."/>
            <person name="Han J."/>
            <person name="Lapidus A."/>
            <person name="Cheng J.F."/>
            <person name="Goodwin L.A."/>
            <person name="Pitluck S."/>
            <person name="Peters L."/>
            <person name="Mikhailova N."/>
            <person name="Davenport K.W."/>
            <person name="Detter J.C."/>
            <person name="Han C.S."/>
            <person name="Tapia R."/>
            <person name="Land M.L."/>
            <person name="Hauser L."/>
            <person name="Kyrpides N.C."/>
            <person name="Ivanova N.N."/>
            <person name="Pagani I."/>
            <person name="Bruce D."/>
            <person name="Woyke T."/>
            <person name="Cottingham R.W."/>
        </authorList>
    </citation>
    <scope>NUCLEOTIDE SEQUENCE [LARGE SCALE GENOMIC DNA]</scope>
    <source>
        <strain evidence="2 3">OPF15</strain>
    </source>
</reference>
<dbReference type="RefSeq" id="WP_013909848.1">
    <property type="nucleotide sequence ID" value="NC_015682.1"/>
</dbReference>
<dbReference type="HOGENOM" id="CLU_1651348_0_0_0"/>
<dbReference type="EMBL" id="CP002829">
    <property type="protein sequence ID" value="AEH23150.1"/>
    <property type="molecule type" value="Genomic_DNA"/>
</dbReference>
<evidence type="ECO:0000313" key="3">
    <source>
        <dbReference type="Proteomes" id="UP000006583"/>
    </source>
</evidence>
<name>F8C607_THEGP</name>
<evidence type="ECO:0000256" key="1">
    <source>
        <dbReference type="SAM" id="Phobius"/>
    </source>
</evidence>
<evidence type="ECO:0000313" key="2">
    <source>
        <dbReference type="EMBL" id="AEH23150.1"/>
    </source>
</evidence>
<organism evidence="2 3">
    <name type="scientific">Thermodesulfobacterium geofontis (strain OPF15)</name>
    <dbReference type="NCBI Taxonomy" id="795359"/>
    <lineage>
        <taxon>Bacteria</taxon>
        <taxon>Pseudomonadati</taxon>
        <taxon>Thermodesulfobacteriota</taxon>
        <taxon>Thermodesulfobacteria</taxon>
        <taxon>Thermodesulfobacteriales</taxon>
        <taxon>Thermodesulfobacteriaceae</taxon>
        <taxon>Thermodesulfobacterium</taxon>
    </lineage>
</organism>
<keyword evidence="1" id="KW-0472">Membrane</keyword>
<gene>
    <name evidence="2" type="ordered locus">TOPB45_1057</name>
</gene>
<dbReference type="Proteomes" id="UP000006583">
    <property type="component" value="Chromosome"/>
</dbReference>
<sequence length="160" mass="19245">MKLQKNRSIHPYFDEFIQIKQVREFLNLIFEYNYAIVGGLAVSFWIPERKPTPGELDVLLDEDHINDFIFVLENQNYTIEGWKGIDLTNVVVRKEKFRFDILLAQDDWLKEMLYFSIKIKAKKVKVLHPKWLIKMKLLAMREKDLKDVEMLECLLKKRKL</sequence>
<dbReference type="KEGG" id="top:TOPB45_1057"/>
<accession>F8C607</accession>
<proteinExistence type="predicted"/>
<dbReference type="AlphaFoldDB" id="F8C607"/>
<dbReference type="Gene3D" id="3.30.460.40">
    <property type="match status" value="1"/>
</dbReference>
<dbReference type="InterPro" id="IPR043519">
    <property type="entry name" value="NT_sf"/>
</dbReference>
<evidence type="ECO:0008006" key="4">
    <source>
        <dbReference type="Google" id="ProtNLM"/>
    </source>
</evidence>
<keyword evidence="1" id="KW-0812">Transmembrane</keyword>
<dbReference type="STRING" id="795359.TOPB45_1057"/>
<dbReference type="PATRIC" id="fig|795359.3.peg.1067"/>
<protein>
    <recommendedName>
        <fullName evidence="4">Nucleotidyltransferase family protein</fullName>
    </recommendedName>
</protein>
<keyword evidence="1" id="KW-1133">Transmembrane helix</keyword>
<feature type="transmembrane region" description="Helical" evidence="1">
    <location>
        <begin position="25"/>
        <end position="46"/>
    </location>
</feature>
<keyword evidence="3" id="KW-1185">Reference proteome</keyword>